<keyword evidence="4" id="KW-0411">Iron-sulfur</keyword>
<evidence type="ECO:0000256" key="4">
    <source>
        <dbReference type="ARBA" id="ARBA00023014"/>
    </source>
</evidence>
<evidence type="ECO:0000259" key="5">
    <source>
        <dbReference type="SMART" id="SM00704"/>
    </source>
</evidence>
<gene>
    <name evidence="6" type="ORF">QQ008_19010</name>
</gene>
<dbReference type="EMBL" id="JAUJEA010000007">
    <property type="protein sequence ID" value="MDN5203485.1"/>
    <property type="molecule type" value="Genomic_DNA"/>
</dbReference>
<sequence length="78" mass="8711">MEKPTIAQKNPIVMDVEPGDYYWCACGKSGNQPFCDGSHKDTSFNPIKETITENKKVAWCTCKHTGNSPYCDGSHKKL</sequence>
<name>A0ABT8KRT9_9BACT</name>
<evidence type="ECO:0000313" key="7">
    <source>
        <dbReference type="Proteomes" id="UP001172082"/>
    </source>
</evidence>
<feature type="domain" description="Iron-binding zinc finger CDGSH type" evidence="5">
    <location>
        <begin position="46"/>
        <end position="77"/>
    </location>
</feature>
<protein>
    <submittedName>
        <fullName evidence="6">CDGSH iron-sulfur domain-containing protein</fullName>
    </submittedName>
</protein>
<dbReference type="InterPro" id="IPR042216">
    <property type="entry name" value="MitoNEET_CISD"/>
</dbReference>
<dbReference type="InterPro" id="IPR052950">
    <property type="entry name" value="CISD"/>
</dbReference>
<dbReference type="Pfam" id="PF09360">
    <property type="entry name" value="zf-CDGSH"/>
    <property type="match status" value="2"/>
</dbReference>
<dbReference type="InterPro" id="IPR018967">
    <property type="entry name" value="FeS-contain_CDGSH-typ"/>
</dbReference>
<dbReference type="PANTHER" id="PTHR46491">
    <property type="entry name" value="CDGSH IRON SULFUR DOMAIN PROTEIN HOMOLOG"/>
    <property type="match status" value="1"/>
</dbReference>
<accession>A0ABT8KRT9</accession>
<comment type="caution">
    <text evidence="6">The sequence shown here is derived from an EMBL/GenBank/DDBJ whole genome shotgun (WGS) entry which is preliminary data.</text>
</comment>
<dbReference type="RefSeq" id="WP_346753507.1">
    <property type="nucleotide sequence ID" value="NZ_JAUJEA010000007.1"/>
</dbReference>
<dbReference type="Proteomes" id="UP001172082">
    <property type="component" value="Unassembled WGS sequence"/>
</dbReference>
<dbReference type="PANTHER" id="PTHR46491:SF3">
    <property type="entry name" value="CDGSH IRON-SULFUR DOMAIN-CONTAINING PROTEIN 3, MITOCHONDRIAL"/>
    <property type="match status" value="1"/>
</dbReference>
<evidence type="ECO:0000256" key="1">
    <source>
        <dbReference type="ARBA" id="ARBA00022714"/>
    </source>
</evidence>
<keyword evidence="7" id="KW-1185">Reference proteome</keyword>
<evidence type="ECO:0000313" key="6">
    <source>
        <dbReference type="EMBL" id="MDN5203485.1"/>
    </source>
</evidence>
<keyword evidence="1" id="KW-0001">2Fe-2S</keyword>
<feature type="domain" description="Iron-binding zinc finger CDGSH type" evidence="5">
    <location>
        <begin position="9"/>
        <end position="45"/>
    </location>
</feature>
<evidence type="ECO:0000256" key="3">
    <source>
        <dbReference type="ARBA" id="ARBA00023004"/>
    </source>
</evidence>
<reference evidence="6" key="1">
    <citation type="submission" date="2023-06" db="EMBL/GenBank/DDBJ databases">
        <title>Genomic of Parafulvivirga corallium.</title>
        <authorList>
            <person name="Wang G."/>
        </authorList>
    </citation>
    <scope>NUCLEOTIDE SEQUENCE</scope>
    <source>
        <strain evidence="6">BMA10</strain>
    </source>
</reference>
<dbReference type="SMART" id="SM00704">
    <property type="entry name" value="ZnF_CDGSH"/>
    <property type="match status" value="2"/>
</dbReference>
<organism evidence="6 7">
    <name type="scientific">Splendidivirga corallicola</name>
    <dbReference type="NCBI Taxonomy" id="3051826"/>
    <lineage>
        <taxon>Bacteria</taxon>
        <taxon>Pseudomonadati</taxon>
        <taxon>Bacteroidota</taxon>
        <taxon>Cytophagia</taxon>
        <taxon>Cytophagales</taxon>
        <taxon>Splendidivirgaceae</taxon>
        <taxon>Splendidivirga</taxon>
    </lineage>
</organism>
<keyword evidence="2" id="KW-0479">Metal-binding</keyword>
<dbReference type="Gene3D" id="3.40.5.90">
    <property type="entry name" value="CDGSH iron-sulfur domain, mitoNEET-type"/>
    <property type="match status" value="2"/>
</dbReference>
<evidence type="ECO:0000256" key="2">
    <source>
        <dbReference type="ARBA" id="ARBA00022723"/>
    </source>
</evidence>
<proteinExistence type="predicted"/>
<keyword evidence="3" id="KW-0408">Iron</keyword>